<dbReference type="RefSeq" id="WP_094367919.1">
    <property type="nucleotide sequence ID" value="NZ_NOJY02000004.1"/>
</dbReference>
<dbReference type="PANTHER" id="PTHR20857">
    <property type="entry name" value="THIAMINE-PHOSPHATE PYROPHOSPHORYLASE"/>
    <property type="match status" value="1"/>
</dbReference>
<dbReference type="AlphaFoldDB" id="A0A371J8D2"/>
<dbReference type="GO" id="GO:0004789">
    <property type="term" value="F:thiamine-phosphate diphosphorylase activity"/>
    <property type="evidence" value="ECO:0007669"/>
    <property type="project" value="TreeGrafter"/>
</dbReference>
<comment type="pathway">
    <text evidence="1">Cofactor biosynthesis; thiamine diphosphate biosynthesis.</text>
</comment>
<dbReference type="PANTHER" id="PTHR20857:SF15">
    <property type="entry name" value="THIAMINE-PHOSPHATE SYNTHASE"/>
    <property type="match status" value="1"/>
</dbReference>
<gene>
    <name evidence="4" type="ORF">CHL78_003735</name>
</gene>
<dbReference type="Gene3D" id="3.20.20.70">
    <property type="entry name" value="Aldolase class I"/>
    <property type="match status" value="1"/>
</dbReference>
<evidence type="ECO:0000313" key="4">
    <source>
        <dbReference type="EMBL" id="RDY29040.1"/>
    </source>
</evidence>
<dbReference type="GO" id="GO:0005737">
    <property type="term" value="C:cytoplasm"/>
    <property type="evidence" value="ECO:0007669"/>
    <property type="project" value="TreeGrafter"/>
</dbReference>
<dbReference type="OrthoDB" id="9802676at2"/>
<reference evidence="4 5" key="1">
    <citation type="journal article" date="2017" name="Genome Announc.">
        <title>Draft Genome Sequence of Romboutsia weinsteinii sp. nov. Strain CCRI-19649(T) Isolated from Surface Water.</title>
        <authorList>
            <person name="Maheux A.F."/>
            <person name="Boudreau D.K."/>
            <person name="Berube E."/>
            <person name="Boissinot M."/>
            <person name="Cantin P."/>
            <person name="Raymond F."/>
            <person name="Corbeil J."/>
            <person name="Omar R.F."/>
            <person name="Bergeron M.G."/>
        </authorList>
    </citation>
    <scope>NUCLEOTIDE SEQUENCE [LARGE SCALE GENOMIC DNA]</scope>
    <source>
        <strain evidence="4 5">CCRI-19649</strain>
    </source>
</reference>
<dbReference type="EMBL" id="NOJY02000004">
    <property type="protein sequence ID" value="RDY29040.1"/>
    <property type="molecule type" value="Genomic_DNA"/>
</dbReference>
<evidence type="ECO:0000256" key="2">
    <source>
        <dbReference type="ARBA" id="ARBA00022977"/>
    </source>
</evidence>
<dbReference type="InterPro" id="IPR022998">
    <property type="entry name" value="ThiamineP_synth_TenI"/>
</dbReference>
<dbReference type="InterPro" id="IPR013785">
    <property type="entry name" value="Aldolase_TIM"/>
</dbReference>
<evidence type="ECO:0000259" key="3">
    <source>
        <dbReference type="Pfam" id="PF02581"/>
    </source>
</evidence>
<dbReference type="InterPro" id="IPR036206">
    <property type="entry name" value="ThiamineP_synth_sf"/>
</dbReference>
<dbReference type="SUPFAM" id="SSF51391">
    <property type="entry name" value="Thiamin phosphate synthase"/>
    <property type="match status" value="1"/>
</dbReference>
<accession>A0A371J8D2</accession>
<name>A0A371J8D2_9FIRM</name>
<keyword evidence="5" id="KW-1185">Reference proteome</keyword>
<organism evidence="4 5">
    <name type="scientific">Romboutsia weinsteinii</name>
    <dbReference type="NCBI Taxonomy" id="2020949"/>
    <lineage>
        <taxon>Bacteria</taxon>
        <taxon>Bacillati</taxon>
        <taxon>Bacillota</taxon>
        <taxon>Clostridia</taxon>
        <taxon>Peptostreptococcales</taxon>
        <taxon>Peptostreptococcaceae</taxon>
        <taxon>Romboutsia</taxon>
    </lineage>
</organism>
<dbReference type="Proteomes" id="UP000215694">
    <property type="component" value="Unassembled WGS sequence"/>
</dbReference>
<dbReference type="Pfam" id="PF02581">
    <property type="entry name" value="TMP-TENI"/>
    <property type="match status" value="1"/>
</dbReference>
<sequence length="202" mass="23599">MYLITNRKLCSKKRYFEVIEECILSQIENIIIREKDLNNNDFEDLCTRIISIRKKNNTNLIINSNTYLLKKLNLDGLHLPFKLFVSLLKEDYHFDEKKILGISIHCLDEILLLESIIKCKNIKIDYIILSHIYETKCKESLMPRGLDFLKKAEEITKIKIVALGGVLPENFKDTMNYCDDIAIMSTIMESKNIKSTINSYII</sequence>
<comment type="caution">
    <text evidence="4">The sequence shown here is derived from an EMBL/GenBank/DDBJ whole genome shotgun (WGS) entry which is preliminary data.</text>
</comment>
<evidence type="ECO:0000256" key="1">
    <source>
        <dbReference type="ARBA" id="ARBA00004948"/>
    </source>
</evidence>
<evidence type="ECO:0000313" key="5">
    <source>
        <dbReference type="Proteomes" id="UP000215694"/>
    </source>
</evidence>
<dbReference type="GO" id="GO:0009228">
    <property type="term" value="P:thiamine biosynthetic process"/>
    <property type="evidence" value="ECO:0007669"/>
    <property type="project" value="UniProtKB-KW"/>
</dbReference>
<protein>
    <submittedName>
        <fullName evidence="4">Thiamine phosphate synthase</fullName>
    </submittedName>
</protein>
<feature type="domain" description="Thiamine phosphate synthase/TenI" evidence="3">
    <location>
        <begin position="1"/>
        <end position="187"/>
    </location>
</feature>
<keyword evidence="2" id="KW-0784">Thiamine biosynthesis</keyword>
<dbReference type="CDD" id="cd00564">
    <property type="entry name" value="TMP_TenI"/>
    <property type="match status" value="1"/>
</dbReference>
<proteinExistence type="predicted"/>